<dbReference type="NCBIfam" id="NF002032">
    <property type="entry name" value="PRK00856.1"/>
    <property type="match status" value="1"/>
</dbReference>
<keyword evidence="11" id="KW-1185">Reference proteome</keyword>
<feature type="binding site" evidence="7">
    <location>
        <position position="58"/>
    </location>
    <ligand>
        <name>carbamoyl phosphate</name>
        <dbReference type="ChEBI" id="CHEBI:58228"/>
    </ligand>
</feature>
<dbReference type="InterPro" id="IPR036901">
    <property type="entry name" value="Asp/Orn_carbamoylTrfase_sf"/>
</dbReference>
<dbReference type="OrthoDB" id="9802587at2"/>
<dbReference type="NCBIfam" id="TIGR00670">
    <property type="entry name" value="asp_carb_tr"/>
    <property type="match status" value="1"/>
</dbReference>
<feature type="binding site" evidence="7">
    <location>
        <position position="59"/>
    </location>
    <ligand>
        <name>carbamoyl phosphate</name>
        <dbReference type="ChEBI" id="CHEBI:58228"/>
    </ligand>
</feature>
<feature type="binding site" evidence="7">
    <location>
        <position position="264"/>
    </location>
    <ligand>
        <name>carbamoyl phosphate</name>
        <dbReference type="ChEBI" id="CHEBI:58228"/>
    </ligand>
</feature>
<evidence type="ECO:0000256" key="4">
    <source>
        <dbReference type="ARBA" id="ARBA00022975"/>
    </source>
</evidence>
<comment type="subunit">
    <text evidence="7">Heterododecamer (2C3:3R2) of six catalytic PyrB chains organized as two trimers (C3), and six regulatory PyrI chains organized as three dimers (R2).</text>
</comment>
<organism evidence="10 11">
    <name type="scientific">Acetivibrio clariflavus (strain DSM 19732 / NBRC 101661 / EBR45)</name>
    <name type="common">Clostridium clariflavum</name>
    <dbReference type="NCBI Taxonomy" id="720554"/>
    <lineage>
        <taxon>Bacteria</taxon>
        <taxon>Bacillati</taxon>
        <taxon>Bacillota</taxon>
        <taxon>Clostridia</taxon>
        <taxon>Eubacteriales</taxon>
        <taxon>Oscillospiraceae</taxon>
        <taxon>Acetivibrio</taxon>
    </lineage>
</organism>
<evidence type="ECO:0000313" key="11">
    <source>
        <dbReference type="Proteomes" id="UP000005435"/>
    </source>
</evidence>
<dbReference type="GO" id="GO:0006520">
    <property type="term" value="P:amino acid metabolic process"/>
    <property type="evidence" value="ECO:0007669"/>
    <property type="project" value="InterPro"/>
</dbReference>
<evidence type="ECO:0000259" key="9">
    <source>
        <dbReference type="Pfam" id="PF02729"/>
    </source>
</evidence>
<evidence type="ECO:0000256" key="3">
    <source>
        <dbReference type="ARBA" id="ARBA00022679"/>
    </source>
</evidence>
<dbReference type="GO" id="GO:0016597">
    <property type="term" value="F:amino acid binding"/>
    <property type="evidence" value="ECO:0007669"/>
    <property type="project" value="InterPro"/>
</dbReference>
<dbReference type="FunFam" id="3.40.50.1370:FF:000007">
    <property type="entry name" value="Aspartate carbamoyltransferase"/>
    <property type="match status" value="1"/>
</dbReference>
<dbReference type="SUPFAM" id="SSF53671">
    <property type="entry name" value="Aspartate/ornithine carbamoyltransferase"/>
    <property type="match status" value="1"/>
</dbReference>
<gene>
    <name evidence="7" type="primary">pyrB</name>
    <name evidence="10" type="ordered locus">Clocl_2395</name>
</gene>
<keyword evidence="4 7" id="KW-0665">Pyrimidine biosynthesis</keyword>
<protein>
    <recommendedName>
        <fullName evidence="7">Aspartate carbamoyltransferase</fullName>
        <ecNumber evidence="7">2.1.3.2</ecNumber>
    </recommendedName>
    <alternativeName>
        <fullName evidence="7">Aspartate transcarbamylase</fullName>
        <shortName evidence="7">ATCase</shortName>
    </alternativeName>
</protein>
<feature type="domain" description="Aspartate/ornithine carbamoyltransferase Asp/Orn-binding" evidence="8">
    <location>
        <begin position="155"/>
        <end position="302"/>
    </location>
</feature>
<dbReference type="RefSeq" id="WP_014255541.1">
    <property type="nucleotide sequence ID" value="NC_016627.1"/>
</dbReference>
<dbReference type="HAMAP" id="MF_00001">
    <property type="entry name" value="Asp_carb_tr"/>
    <property type="match status" value="1"/>
</dbReference>
<dbReference type="UniPathway" id="UPA00070">
    <property type="reaction ID" value="UER00116"/>
</dbReference>
<sequence>MVLKSKDLLGLKELTAEEIEYILNTAKTMKYILISKNKKTPHLQGKSIVTLFYENSTRTRLSFELASKYMSASSANVSASSSSVAKGETLIDTAKTIDMMGTDVIIIRHPMSGAPHLIAKNINASVINAGDGMNEHPTQALLDMFTIVEKKGSLKGLKVAIIGDIYHSRVARSNIYGMTKLGAEVCVAGPATLLPPEIEKLGVKAFNTVQEALIDADVVMGLRIQLERQKKGLFPSIREYSRFFGLDEKRLKLAKEDALIMHPGPVNRGVELSSGVVDCEKSLINEQVTNGVAVRMALLYLLTRRDSVENIN</sequence>
<dbReference type="PANTHER" id="PTHR45753">
    <property type="entry name" value="ORNITHINE CARBAMOYLTRANSFERASE, MITOCHONDRIAL"/>
    <property type="match status" value="1"/>
</dbReference>
<dbReference type="KEGG" id="ccl:Clocl_2395"/>
<comment type="similarity">
    <text evidence="2 7">Belongs to the aspartate/ornithine carbamoyltransferase superfamily. ATCase family.</text>
</comment>
<accession>G8LZ28</accession>
<dbReference type="PROSITE" id="PS00097">
    <property type="entry name" value="CARBAMOYLTRANSFERASE"/>
    <property type="match status" value="1"/>
</dbReference>
<dbReference type="InterPro" id="IPR006131">
    <property type="entry name" value="Asp_carbamoyltransf_Asp/Orn-bd"/>
</dbReference>
<dbReference type="PRINTS" id="PR00100">
    <property type="entry name" value="AOTCASE"/>
</dbReference>
<dbReference type="PANTHER" id="PTHR45753:SF6">
    <property type="entry name" value="ASPARTATE CARBAMOYLTRANSFERASE"/>
    <property type="match status" value="1"/>
</dbReference>
<dbReference type="HOGENOM" id="CLU_043846_2_0_9"/>
<dbReference type="PRINTS" id="PR00101">
    <property type="entry name" value="ATCASE"/>
</dbReference>
<comment type="function">
    <text evidence="5 7">Catalyzes the condensation of carbamoyl phosphate and aspartate to form carbamoyl aspartate and inorganic phosphate, the committed step in the de novo pyrimidine nucleotide biosynthesis pathway.</text>
</comment>
<dbReference type="GO" id="GO:0006207">
    <property type="term" value="P:'de novo' pyrimidine nucleobase biosynthetic process"/>
    <property type="evidence" value="ECO:0007669"/>
    <property type="project" value="InterPro"/>
</dbReference>
<dbReference type="Pfam" id="PF02729">
    <property type="entry name" value="OTCace_N"/>
    <property type="match status" value="1"/>
</dbReference>
<dbReference type="EC" id="2.1.3.2" evidence="7"/>
<dbReference type="InterPro" id="IPR002082">
    <property type="entry name" value="Asp_carbamoyltransf"/>
</dbReference>
<feature type="binding site" evidence="7">
    <location>
        <position position="223"/>
    </location>
    <ligand>
        <name>L-aspartate</name>
        <dbReference type="ChEBI" id="CHEBI:29991"/>
    </ligand>
</feature>
<evidence type="ECO:0000256" key="6">
    <source>
        <dbReference type="ARBA" id="ARBA00048859"/>
    </source>
</evidence>
<feature type="binding site" evidence="7">
    <location>
        <position position="136"/>
    </location>
    <ligand>
        <name>carbamoyl phosphate</name>
        <dbReference type="ChEBI" id="CHEBI:58228"/>
    </ligand>
</feature>
<dbReference type="InterPro" id="IPR006132">
    <property type="entry name" value="Asp/Orn_carbamoyltranf_P-bd"/>
</dbReference>
<dbReference type="Pfam" id="PF00185">
    <property type="entry name" value="OTCace"/>
    <property type="match status" value="1"/>
</dbReference>
<feature type="binding site" evidence="7">
    <location>
        <position position="265"/>
    </location>
    <ligand>
        <name>carbamoyl phosphate</name>
        <dbReference type="ChEBI" id="CHEBI:58228"/>
    </ligand>
</feature>
<feature type="domain" description="Aspartate/ornithine carbamoyltransferase carbamoyl-P binding" evidence="9">
    <location>
        <begin position="6"/>
        <end position="149"/>
    </location>
</feature>
<feature type="binding site" evidence="7">
    <location>
        <position position="86"/>
    </location>
    <ligand>
        <name>L-aspartate</name>
        <dbReference type="ChEBI" id="CHEBI:29991"/>
    </ligand>
</feature>
<dbReference type="Proteomes" id="UP000005435">
    <property type="component" value="Chromosome"/>
</dbReference>
<dbReference type="GO" id="GO:0005829">
    <property type="term" value="C:cytosol"/>
    <property type="evidence" value="ECO:0007669"/>
    <property type="project" value="TreeGrafter"/>
</dbReference>
<dbReference type="GO" id="GO:0044205">
    <property type="term" value="P:'de novo' UMP biosynthetic process"/>
    <property type="evidence" value="ECO:0007669"/>
    <property type="project" value="UniProtKB-UniRule"/>
</dbReference>
<dbReference type="InterPro" id="IPR006130">
    <property type="entry name" value="Asp/Orn_carbamoylTrfase"/>
</dbReference>
<feature type="binding site" evidence="7">
    <location>
        <position position="169"/>
    </location>
    <ligand>
        <name>L-aspartate</name>
        <dbReference type="ChEBI" id="CHEBI:29991"/>
    </ligand>
</feature>
<proteinExistence type="inferred from homology"/>
<evidence type="ECO:0000256" key="1">
    <source>
        <dbReference type="ARBA" id="ARBA00004852"/>
    </source>
</evidence>
<feature type="binding site" evidence="7">
    <location>
        <position position="139"/>
    </location>
    <ligand>
        <name>carbamoyl phosphate</name>
        <dbReference type="ChEBI" id="CHEBI:58228"/>
    </ligand>
</feature>
<reference evidence="10 11" key="2">
    <citation type="journal article" date="2012" name="Stand. Genomic Sci.">
        <title>Complete Genome Sequence of Clostridium clariflavum DSM 19732.</title>
        <authorList>
            <person name="Izquierdo J.A."/>
            <person name="Goodwin L."/>
            <person name="Davenport K.W."/>
            <person name="Teshima H."/>
            <person name="Bruce D."/>
            <person name="Detter C."/>
            <person name="Tapia R."/>
            <person name="Han S."/>
            <person name="Land M."/>
            <person name="Hauser L."/>
            <person name="Jeffries C.D."/>
            <person name="Han J."/>
            <person name="Pitluck S."/>
            <person name="Nolan M."/>
            <person name="Chen A."/>
            <person name="Huntemann M."/>
            <person name="Mavromatis K."/>
            <person name="Mikhailova N."/>
            <person name="Liolios K."/>
            <person name="Woyke T."/>
            <person name="Lynd L.R."/>
        </authorList>
    </citation>
    <scope>NUCLEOTIDE SEQUENCE [LARGE SCALE GENOMIC DNA]</scope>
    <source>
        <strain evidence="11">DSM 19732 / NBRC 101661 / EBR45</strain>
    </source>
</reference>
<comment type="pathway">
    <text evidence="1 7">Pyrimidine metabolism; UMP biosynthesis via de novo pathway; (S)-dihydroorotate from bicarbonate: step 2/3.</text>
</comment>
<comment type="catalytic activity">
    <reaction evidence="6 7">
        <text>carbamoyl phosphate + L-aspartate = N-carbamoyl-L-aspartate + phosphate + H(+)</text>
        <dbReference type="Rhea" id="RHEA:20013"/>
        <dbReference type="ChEBI" id="CHEBI:15378"/>
        <dbReference type="ChEBI" id="CHEBI:29991"/>
        <dbReference type="ChEBI" id="CHEBI:32814"/>
        <dbReference type="ChEBI" id="CHEBI:43474"/>
        <dbReference type="ChEBI" id="CHEBI:58228"/>
        <dbReference type="EC" id="2.1.3.2"/>
    </reaction>
</comment>
<feature type="binding site" evidence="7">
    <location>
        <position position="108"/>
    </location>
    <ligand>
        <name>carbamoyl phosphate</name>
        <dbReference type="ChEBI" id="CHEBI:58228"/>
    </ligand>
</feature>
<dbReference type="GO" id="GO:0004070">
    <property type="term" value="F:aspartate carbamoyltransferase activity"/>
    <property type="evidence" value="ECO:0007669"/>
    <property type="project" value="UniProtKB-UniRule"/>
</dbReference>
<dbReference type="Gene3D" id="3.40.50.1370">
    <property type="entry name" value="Aspartate/ornithine carbamoyltransferase"/>
    <property type="match status" value="2"/>
</dbReference>
<name>G8LZ28_ACECE</name>
<dbReference type="eggNOG" id="COG0540">
    <property type="taxonomic scope" value="Bacteria"/>
</dbReference>
<dbReference type="STRING" id="720554.Clocl_2395"/>
<reference evidence="11" key="1">
    <citation type="submission" date="2011-12" db="EMBL/GenBank/DDBJ databases">
        <title>Complete sequence of Clostridium clariflavum DSM 19732.</title>
        <authorList>
            <consortium name="US DOE Joint Genome Institute"/>
            <person name="Lucas S."/>
            <person name="Han J."/>
            <person name="Lapidus A."/>
            <person name="Cheng J.-F."/>
            <person name="Goodwin L."/>
            <person name="Pitluck S."/>
            <person name="Peters L."/>
            <person name="Teshima H."/>
            <person name="Detter J.C."/>
            <person name="Han C."/>
            <person name="Tapia R."/>
            <person name="Land M."/>
            <person name="Hauser L."/>
            <person name="Kyrpides N."/>
            <person name="Ivanova N."/>
            <person name="Pagani I."/>
            <person name="Kitzmiller T."/>
            <person name="Lynd L."/>
            <person name="Izquierdo J."/>
            <person name="Woyke T."/>
        </authorList>
    </citation>
    <scope>NUCLEOTIDE SEQUENCE [LARGE SCALE GENOMIC DNA]</scope>
    <source>
        <strain evidence="11">DSM 19732 / NBRC 101661 / EBR45</strain>
    </source>
</reference>
<evidence type="ECO:0000256" key="7">
    <source>
        <dbReference type="HAMAP-Rule" id="MF_00001"/>
    </source>
</evidence>
<evidence type="ECO:0000259" key="8">
    <source>
        <dbReference type="Pfam" id="PF00185"/>
    </source>
</evidence>
<evidence type="ECO:0000256" key="2">
    <source>
        <dbReference type="ARBA" id="ARBA00008896"/>
    </source>
</evidence>
<dbReference type="AlphaFoldDB" id="G8LZ28"/>
<evidence type="ECO:0000313" key="10">
    <source>
        <dbReference type="EMBL" id="AEV68972.1"/>
    </source>
</evidence>
<evidence type="ECO:0000256" key="5">
    <source>
        <dbReference type="ARBA" id="ARBA00043884"/>
    </source>
</evidence>
<dbReference type="EMBL" id="CP003065">
    <property type="protein sequence ID" value="AEV68972.1"/>
    <property type="molecule type" value="Genomic_DNA"/>
</dbReference>
<keyword evidence="3 7" id="KW-0808">Transferase</keyword>